<comment type="similarity">
    <text evidence="1">Belongs to the NmrA-type oxidoreductase family.</text>
</comment>
<dbReference type="Gene3D" id="3.90.25.10">
    <property type="entry name" value="UDP-galactose 4-epimerase, domain 1"/>
    <property type="match status" value="1"/>
</dbReference>
<dbReference type="SUPFAM" id="SSF51735">
    <property type="entry name" value="NAD(P)-binding Rossmann-fold domains"/>
    <property type="match status" value="1"/>
</dbReference>
<evidence type="ECO:0000256" key="1">
    <source>
        <dbReference type="ARBA" id="ARBA00006328"/>
    </source>
</evidence>
<reference evidence="4" key="1">
    <citation type="submission" date="2023-03" db="EMBL/GenBank/DDBJ databases">
        <title>Near-Complete genome sequence of Lipomyces tetrasporous NRRL Y-64009, an oleaginous yeast capable of growing on lignocellulosic hydrolysates.</title>
        <authorList>
            <consortium name="Lawrence Berkeley National Laboratory"/>
            <person name="Jagtap S.S."/>
            <person name="Liu J.-J."/>
            <person name="Walukiewicz H.E."/>
            <person name="Pangilinan J."/>
            <person name="Lipzen A."/>
            <person name="Ahrendt S."/>
            <person name="Koriabine M."/>
            <person name="Cobaugh K."/>
            <person name="Salamov A."/>
            <person name="Yoshinaga Y."/>
            <person name="Ng V."/>
            <person name="Daum C."/>
            <person name="Grigoriev I.V."/>
            <person name="Slininger P.J."/>
            <person name="Dien B.S."/>
            <person name="Jin Y.-S."/>
            <person name="Rao C.V."/>
        </authorList>
    </citation>
    <scope>NUCLEOTIDE SEQUENCE</scope>
    <source>
        <strain evidence="4">NRRL Y-64009</strain>
    </source>
</reference>
<sequence length="331" mass="36958">MTKLIVVLGGTGTQGASVIDAFINDPEWKIRTVNRDPAKPECRRLEDKGVQVVKGSFDDVDSLIAAFQGANVVFGVTDFWAAFGNADTPAKLRPGQLINEYCYDVEVQHGKNIADAVAAIAGSTLETYVWSSLSHAAKWSRGKYTWNYHFDSKAVVYEYIVATHPVLAKKTSTVQIGWYADNWKKMAQLAPRRAPDGVYEWVRCGPGDALIPWVDTEHDAGKFVRALVRTSPGKHLLGVSEMVTPDKYMELWGRLNSVPARSRMISADEFDQLWPSPLLAREVRESSFYIDEFGWDGGEPGVLRPSDLAFEQPLTTIEEYIKAQDWSSILH</sequence>
<gene>
    <name evidence="4" type="ORF">POJ06DRAFT_127089</name>
</gene>
<dbReference type="Proteomes" id="UP001217417">
    <property type="component" value="Unassembled WGS sequence"/>
</dbReference>
<dbReference type="InterPro" id="IPR051164">
    <property type="entry name" value="NmrA-like_oxidored"/>
</dbReference>
<keyword evidence="5" id="KW-1185">Reference proteome</keyword>
<dbReference type="CDD" id="cd05251">
    <property type="entry name" value="NmrA_like_SDR_a"/>
    <property type="match status" value="1"/>
</dbReference>
<name>A0AAD7QPU8_9ASCO</name>
<dbReference type="GeneID" id="80879487"/>
<evidence type="ECO:0000256" key="2">
    <source>
        <dbReference type="ARBA" id="ARBA00022857"/>
    </source>
</evidence>
<proteinExistence type="inferred from homology"/>
<dbReference type="AlphaFoldDB" id="A0AAD7QPU8"/>
<feature type="domain" description="NmrA-like" evidence="3">
    <location>
        <begin position="1"/>
        <end position="321"/>
    </location>
</feature>
<organism evidence="4 5">
    <name type="scientific">Lipomyces tetrasporus</name>
    <dbReference type="NCBI Taxonomy" id="54092"/>
    <lineage>
        <taxon>Eukaryota</taxon>
        <taxon>Fungi</taxon>
        <taxon>Dikarya</taxon>
        <taxon>Ascomycota</taxon>
        <taxon>Saccharomycotina</taxon>
        <taxon>Lipomycetes</taxon>
        <taxon>Lipomycetales</taxon>
        <taxon>Lipomycetaceae</taxon>
        <taxon>Lipomyces</taxon>
    </lineage>
</organism>
<protein>
    <submittedName>
        <fullName evidence="4">NmrA-like family domain-containing protein 1</fullName>
    </submittedName>
</protein>
<dbReference type="Pfam" id="PF05368">
    <property type="entry name" value="NmrA"/>
    <property type="match status" value="1"/>
</dbReference>
<dbReference type="PANTHER" id="PTHR42748:SF26">
    <property type="entry name" value="NMRA-LIKE DOMAIN-CONTAINING PROTEIN"/>
    <property type="match status" value="1"/>
</dbReference>
<evidence type="ECO:0000313" key="5">
    <source>
        <dbReference type="Proteomes" id="UP001217417"/>
    </source>
</evidence>
<comment type="caution">
    <text evidence="4">The sequence shown here is derived from an EMBL/GenBank/DDBJ whole genome shotgun (WGS) entry which is preliminary data.</text>
</comment>
<dbReference type="GO" id="GO:0005634">
    <property type="term" value="C:nucleus"/>
    <property type="evidence" value="ECO:0007669"/>
    <property type="project" value="TreeGrafter"/>
</dbReference>
<keyword evidence="2" id="KW-0521">NADP</keyword>
<dbReference type="EMBL" id="JARPMG010000007">
    <property type="protein sequence ID" value="KAJ8099061.1"/>
    <property type="molecule type" value="Genomic_DNA"/>
</dbReference>
<evidence type="ECO:0000259" key="3">
    <source>
        <dbReference type="Pfam" id="PF05368"/>
    </source>
</evidence>
<dbReference type="Gene3D" id="3.40.50.720">
    <property type="entry name" value="NAD(P)-binding Rossmann-like Domain"/>
    <property type="match status" value="1"/>
</dbReference>
<dbReference type="InterPro" id="IPR036291">
    <property type="entry name" value="NAD(P)-bd_dom_sf"/>
</dbReference>
<dbReference type="InterPro" id="IPR008030">
    <property type="entry name" value="NmrA-like"/>
</dbReference>
<evidence type="ECO:0000313" key="4">
    <source>
        <dbReference type="EMBL" id="KAJ8099061.1"/>
    </source>
</evidence>
<accession>A0AAD7QPU8</accession>
<dbReference type="PANTHER" id="PTHR42748">
    <property type="entry name" value="NITROGEN METABOLITE REPRESSION PROTEIN NMRA FAMILY MEMBER"/>
    <property type="match status" value="1"/>
</dbReference>
<dbReference type="RefSeq" id="XP_056042511.1">
    <property type="nucleotide sequence ID" value="XM_056184321.1"/>
</dbReference>